<dbReference type="GO" id="GO:0004315">
    <property type="term" value="F:3-oxoacyl-[acyl-carrier-protein] synthase activity"/>
    <property type="evidence" value="ECO:0007669"/>
    <property type="project" value="InterPro"/>
</dbReference>
<dbReference type="InterPro" id="IPR020841">
    <property type="entry name" value="PKS_Beta-ketoAc_synthase_dom"/>
</dbReference>
<evidence type="ECO:0000259" key="11">
    <source>
        <dbReference type="PROSITE" id="PS52004"/>
    </source>
</evidence>
<proteinExistence type="inferred from homology"/>
<dbReference type="InterPro" id="IPR016035">
    <property type="entry name" value="Acyl_Trfase/lysoPLipase"/>
</dbReference>
<dbReference type="InterPro" id="IPR010071">
    <property type="entry name" value="AA_adenyl_dom"/>
</dbReference>
<dbReference type="GO" id="GO:0008483">
    <property type="term" value="F:transaminase activity"/>
    <property type="evidence" value="ECO:0007669"/>
    <property type="project" value="InterPro"/>
</dbReference>
<dbReference type="InterPro" id="IPR025110">
    <property type="entry name" value="AMP-bd_C"/>
</dbReference>
<dbReference type="FunFam" id="2.30.38.10:FF:000001">
    <property type="entry name" value="Non-ribosomal peptide synthetase PvdI"/>
    <property type="match status" value="1"/>
</dbReference>
<dbReference type="InterPro" id="IPR036736">
    <property type="entry name" value="ACP-like_sf"/>
</dbReference>
<dbReference type="InterPro" id="IPR016036">
    <property type="entry name" value="Malonyl_transacylase_ACP-bd"/>
</dbReference>
<dbReference type="SUPFAM" id="SSF56801">
    <property type="entry name" value="Acetyl-CoA synthetase-like"/>
    <property type="match status" value="1"/>
</dbReference>
<dbReference type="CDD" id="cd00610">
    <property type="entry name" value="OAT_like"/>
    <property type="match status" value="1"/>
</dbReference>
<dbReference type="SUPFAM" id="SSF47336">
    <property type="entry name" value="ACP-like"/>
    <property type="match status" value="2"/>
</dbReference>
<dbReference type="Pfam" id="PF00550">
    <property type="entry name" value="PP-binding"/>
    <property type="match status" value="2"/>
</dbReference>
<dbReference type="InterPro" id="IPR016039">
    <property type="entry name" value="Thiolase-like"/>
</dbReference>
<dbReference type="InterPro" id="IPR014043">
    <property type="entry name" value="Acyl_transferase_dom"/>
</dbReference>
<dbReference type="Pfam" id="PF13193">
    <property type="entry name" value="AMP-binding_C"/>
    <property type="match status" value="1"/>
</dbReference>
<evidence type="ECO:0000256" key="5">
    <source>
        <dbReference type="ARBA" id="ARBA00022832"/>
    </source>
</evidence>
<dbReference type="PROSITE" id="PS00600">
    <property type="entry name" value="AA_TRANSFER_CLASS_3"/>
    <property type="match status" value="1"/>
</dbReference>
<dbReference type="PROSITE" id="PS00455">
    <property type="entry name" value="AMP_BINDING"/>
    <property type="match status" value="1"/>
</dbReference>
<dbReference type="SMART" id="SM00823">
    <property type="entry name" value="PKS_PP"/>
    <property type="match status" value="2"/>
</dbReference>
<dbReference type="InterPro" id="IPR049704">
    <property type="entry name" value="Aminotrans_3_PPA_site"/>
</dbReference>
<dbReference type="FunFam" id="3.30.300.30:FF:000010">
    <property type="entry name" value="Enterobactin synthetase component F"/>
    <property type="match status" value="1"/>
</dbReference>
<dbReference type="GO" id="GO:0044550">
    <property type="term" value="P:secondary metabolite biosynthetic process"/>
    <property type="evidence" value="ECO:0007669"/>
    <property type="project" value="UniProtKB-ARBA"/>
</dbReference>
<dbReference type="OrthoDB" id="174240at2"/>
<dbReference type="Pfam" id="PF22621">
    <property type="entry name" value="CurL-like_PKS_C"/>
    <property type="match status" value="1"/>
</dbReference>
<keyword evidence="2" id="KW-0596">Phosphopantetheine</keyword>
<dbReference type="Gene3D" id="3.90.1150.10">
    <property type="entry name" value="Aspartate Aminotransferase, domain 1"/>
    <property type="match status" value="1"/>
</dbReference>
<dbReference type="InterPro" id="IPR045851">
    <property type="entry name" value="AMP-bd_C_sf"/>
</dbReference>
<dbReference type="PROSITE" id="PS52004">
    <property type="entry name" value="KS3_2"/>
    <property type="match status" value="1"/>
</dbReference>
<feature type="domain" description="Ketosynthase family 3 (KS3)" evidence="11">
    <location>
        <begin position="8"/>
        <end position="435"/>
    </location>
</feature>
<dbReference type="GO" id="GO:0004312">
    <property type="term" value="F:fatty acid synthase activity"/>
    <property type="evidence" value="ECO:0007669"/>
    <property type="project" value="TreeGrafter"/>
</dbReference>
<dbReference type="InterPro" id="IPR015422">
    <property type="entry name" value="PyrdxlP-dep_Trfase_small"/>
</dbReference>
<feature type="domain" description="Carrier" evidence="10">
    <location>
        <begin position="2582"/>
        <end position="2656"/>
    </location>
</feature>
<dbReference type="SUPFAM" id="SSF55048">
    <property type="entry name" value="Probable ACP-binding domain of malonyl-CoA ACP transacylase"/>
    <property type="match status" value="1"/>
</dbReference>
<dbReference type="FunFam" id="3.40.50.980:FF:000001">
    <property type="entry name" value="Non-ribosomal peptide synthetase"/>
    <property type="match status" value="1"/>
</dbReference>
<evidence type="ECO:0000256" key="7">
    <source>
        <dbReference type="ARBA" id="ARBA00023098"/>
    </source>
</evidence>
<feature type="domain" description="Carrier" evidence="10">
    <location>
        <begin position="941"/>
        <end position="1016"/>
    </location>
</feature>
<dbReference type="Gene3D" id="3.40.47.10">
    <property type="match status" value="1"/>
</dbReference>
<keyword evidence="5" id="KW-0276">Fatty acid metabolism</keyword>
<name>B9XPV7_PEDPL</name>
<dbReference type="InterPro" id="IPR015421">
    <property type="entry name" value="PyrdxlP-dep_Trfase_major"/>
</dbReference>
<evidence type="ECO:0000256" key="4">
    <source>
        <dbReference type="ARBA" id="ARBA00022679"/>
    </source>
</evidence>
<dbReference type="PANTHER" id="PTHR43775">
    <property type="entry name" value="FATTY ACID SYNTHASE"/>
    <property type="match status" value="1"/>
</dbReference>
<keyword evidence="8" id="KW-0511">Multifunctional enzyme</keyword>
<dbReference type="InterPro" id="IPR015424">
    <property type="entry name" value="PyrdxlP-dep_Trfase"/>
</dbReference>
<comment type="caution">
    <text evidence="12">The sequence shown here is derived from an EMBL/GenBank/DDBJ whole genome shotgun (WGS) entry which is preliminary data.</text>
</comment>
<dbReference type="InterPro" id="IPR001242">
    <property type="entry name" value="Condensation_dom"/>
</dbReference>
<dbReference type="InterPro" id="IPR009081">
    <property type="entry name" value="PP-bd_ACP"/>
</dbReference>
<dbReference type="SMART" id="SM00827">
    <property type="entry name" value="PKS_AT"/>
    <property type="match status" value="1"/>
</dbReference>
<dbReference type="SUPFAM" id="SSF52151">
    <property type="entry name" value="FabD/lysophospholipase-like"/>
    <property type="match status" value="1"/>
</dbReference>
<dbReference type="NCBIfam" id="TIGR01733">
    <property type="entry name" value="AA-adenyl-dom"/>
    <property type="match status" value="1"/>
</dbReference>
<dbReference type="FunFam" id="3.40.50.12780:FF:000012">
    <property type="entry name" value="Non-ribosomal peptide synthetase"/>
    <property type="match status" value="1"/>
</dbReference>
<keyword evidence="3" id="KW-0597">Phosphoprotein</keyword>
<evidence type="ECO:0000256" key="9">
    <source>
        <dbReference type="ARBA" id="ARBA00029443"/>
    </source>
</evidence>
<reference evidence="12 13" key="1">
    <citation type="journal article" date="2011" name="J. Bacteriol.">
        <title>Genome sequence of 'Pedosphaera parvula' Ellin514, an aerobic Verrucomicrobial isolate from pasture soil.</title>
        <authorList>
            <person name="Kant R."/>
            <person name="van Passel M.W."/>
            <person name="Sangwan P."/>
            <person name="Palva A."/>
            <person name="Lucas S."/>
            <person name="Copeland A."/>
            <person name="Lapidus A."/>
            <person name="Glavina Del Rio T."/>
            <person name="Dalin E."/>
            <person name="Tice H."/>
            <person name="Bruce D."/>
            <person name="Goodwin L."/>
            <person name="Pitluck S."/>
            <person name="Chertkov O."/>
            <person name="Larimer F.W."/>
            <person name="Land M.L."/>
            <person name="Hauser L."/>
            <person name="Brettin T.S."/>
            <person name="Detter J.C."/>
            <person name="Han S."/>
            <person name="de Vos W.M."/>
            <person name="Janssen P.H."/>
            <person name="Smidt H."/>
        </authorList>
    </citation>
    <scope>NUCLEOTIDE SEQUENCE [LARGE SCALE GENOMIC DNA]</scope>
    <source>
        <strain evidence="12 13">Ellin514</strain>
    </source>
</reference>
<dbReference type="InterPro" id="IPR000873">
    <property type="entry name" value="AMP-dep_synth/lig_dom"/>
</dbReference>
<dbReference type="Pfam" id="PF00698">
    <property type="entry name" value="Acyl_transf_1"/>
    <property type="match status" value="1"/>
</dbReference>
<dbReference type="Pfam" id="PF00202">
    <property type="entry name" value="Aminotran_3"/>
    <property type="match status" value="1"/>
</dbReference>
<keyword evidence="13" id="KW-1185">Reference proteome</keyword>
<dbReference type="Gene3D" id="3.30.559.10">
    <property type="entry name" value="Chloramphenicol acetyltransferase-like domain"/>
    <property type="match status" value="1"/>
</dbReference>
<dbReference type="Gene3D" id="3.30.559.30">
    <property type="entry name" value="Nonribosomal peptide synthetase, condensation domain"/>
    <property type="match status" value="1"/>
</dbReference>
<dbReference type="Proteomes" id="UP000003688">
    <property type="component" value="Unassembled WGS sequence"/>
</dbReference>
<evidence type="ECO:0000256" key="8">
    <source>
        <dbReference type="ARBA" id="ARBA00023268"/>
    </source>
</evidence>
<dbReference type="InterPro" id="IPR005814">
    <property type="entry name" value="Aminotrans_3"/>
</dbReference>
<dbReference type="InterPro" id="IPR014031">
    <property type="entry name" value="Ketoacyl_synth_C"/>
</dbReference>
<dbReference type="GO" id="GO:0043041">
    <property type="term" value="P:amino acid activation for nonribosomal peptide biosynthetic process"/>
    <property type="evidence" value="ECO:0007669"/>
    <property type="project" value="UniProtKB-ARBA"/>
</dbReference>
<dbReference type="SUPFAM" id="SSF53901">
    <property type="entry name" value="Thiolase-like"/>
    <property type="match status" value="1"/>
</dbReference>
<dbReference type="Pfam" id="PF00501">
    <property type="entry name" value="AMP-binding"/>
    <property type="match status" value="1"/>
</dbReference>
<sequence length="2691" mass="296322">MNSRENYREEIAIIGMAGRFPGAANVDDFWQNLCQGFEAVRTFTAEELAEAGVNADILKNPNYVNAGVVLEEAECFDAAFFGYKPREVELMDPQHRIFLECAWSALEHAGYDSEEYTGQIGVFGAVARNNYLIHNLLPNRQLVESAGLHQMIIGNDKDYPATRAAFKLNLRGPSLSVQTACSSSGVAIHLACQSLLAGECDMALVGGGRILVPMTAGYLYEEGGIQSPDGHCRAFDAKAQGTVLGSGVALVVLKRSSDALRDGDSIYAVIKGTAVNNDGAAKVGFTAPSVEGQARVIAEAQAVAGVSAETISYVEAHGTGTSLGDPIEITALTRAFRASTNKKGYCGIGSVKTNIGHLDAGAGVAGVIKTALALKHKLIPPSLNFEMPNPQIDFANSPFYVNTRLAEWKTDGTPRRAGVSSFGLGGTNAHIILEEAPEAEPSCASRPSQILLLSAKSSEALQRATSNLSSFLEKNPQTNLADVAYTLQAGRRGFSHRRMLVCNDTKEAIKLLNEANAQKIIPSEVEPAAAKVVFMFPGQGAQRVNMALEIYQNEPAFRKEVDYCADVLKRHLGIDIRQLLYPLAGQEEEANQQLTKTLYAQPALFTISYALARLWQEWGMEPDEMIGHSVGEYVAACLAGVFSIEDVLWMLATRGKLMQNLSKGSMLAASLPEADARKYLGQELSLAAINSPSSCVISGPVEAVEQLQKELVKARVACLHLQTSHAFHSAMVDPIIEPFKQELKNVRLNVPKIPFISSCTGTWITVDQATDINYWAHHLRETVRFAEGLQEVMKKPESILLEVGPGNILSGLARHPAYKGSMRGVISSLGASLGGNETRSLLNALGQAWLAGLKINWSGFNVHQRRQRIGLPTYPFERKRYWVDPPKTKTIPIIDATTSPAESEGLSRANGNQVLTGHEEPTFLENETCTRPQMHTEDRKEQILGGLKECLRELSGMIAEDLQPAATFLGLGFDSLFLTQAGLAFQKKFDVKITLRHLIDEYPSLEKLAGYIDSVLPPERAVESPELDDESRPEFAIHEVLSTRNNIPRQVDSDIIKQIENLASEQLRLASEQLALLRRGVKNGVTSTEHKSIPPDKANGLRSNQFTLRQNEMVAPHNEQAKGFGPFKPIDREAATKLAPKQKEALEELINRYTGRTKESKKLTEKHRPHLADPRTVSGFKLLWKEMVYPITASRSQGSKIWDVDGNEYIDLTMGYGVHLFGHSPAFVNKAVAEQLEQGVQIGPQSPLAGEAARLICGFTGMDRVTFCNTGSEAVLAALRVARTVTGRNRIACFAGSYHGINDELLVKTNTINGVRHQFPVAPGILPNVVENALVLEYGARESLEVIRNHAHELAAVIVEPVQSRRPDLQPKEFLRELREITNAAGMALIFDEVITGFRLHPGGAQAWYGVQADLATYGKVLGGGLPIGVIAGKSRFMDAFDGGQWNYGDNSSPEAGVTFFAGTFVRHPLALSASVAVLNHLREQGPELQSSLNAKSDRFAEELNIYCLEHRIPLRIVNCGSQFYFRFEEENGFGNLLFYYLRERGVFIWEGRPFFLSTAHSDEDIKNILEAFKTSMAEMQAGGFFSSGHSYSQGNQTDNPLNHQSLGNGIKVSEDEHRVVKSERLALTSAQMEVWLEARKGDHASCHYNESQNVWLTGILDLNALRSALQSLVDHHEALRTVFSENGDYQEIRPTLTLEVPYIDLAPLDGAHREIRVAEMQNEEGSRPFDIVNGPMIRAQIIRLEENQHLLLMTAHHIICDGWSLGVILSELGQLYTAAHAGAGSDLKPAMQFSEYAEQQTRESTVKEIARAEEYWIGRFSGQIPSLDLPADFPRPAKKGYHSNRASLRISSALYKELKAVGAKCGATLFSTLLAGFEVLLHRLSNQDALVVGMPVAVQALANANSLVGHCTNLLPLRSNFDPEARFIEFLASTKQEVMSAYEHQNYSFGALVQKLKLPRDPSRAPLISIAFNVDRAVTGISFAGLECTCSANPKRFLNFELSLNVRDTGSELELDCDFDIDLFLLETMQRWLGHYETVLTAITENPEQTLGNLPLLNAEEKLTLLEQWNSARVEVPQQAVIHDFFELQVAQQPSAVALVEGERRFTYAELNEHANQLAHHLRSCGVGPDKLVGVCMNRSIEMITTLLAILKSGGAYVPLDPMYPKERLAFMLRDAKVSVLVTCAHLKSKLPEHEARVVVFDEDWRQIEHNSNKNPDKITDRTNLAYVIYTSGSTGLPKGVAIEHRGVVSMLLWARDVYSAEDLSGVLASTSICFDISVFEIFAPLSWGGKIILAQNALQLPSLAAAEEVTLINTVPSIMAELLRIGNVPKSVRAVGLVGEPLSTALVDQIHELSHVNCVYDLYGPTEDTVYSTFTRRRIKEKANIGRPLPNTQVYILDGKLQPVPPGVHGELHLGGMKLARGYLHQPELTAKRFIPNPFSNEPGSKLYKTGDIARYLADGRIEYLGRMDHQLKVRGFRIELGEIESVLRQHPDVGQTVVVAQDGPNSTRQLVAYVTARNGAVPGIEEMKRHLKSKLPDFMVPAYFVTLSALPLTVNGKIDRKSLPPIEAAIPAGHERYVGPGNEPEKLLVEVWEAILKRKPIGVHDNIFEIGGDSLMIFRISNRVMQAGLDLEPEHFFQYQTIAELAAAAEVFKMKKVEAAAELRKKVSQMSPEEVQRLLRAKKEVMAR</sequence>
<evidence type="ECO:0000313" key="12">
    <source>
        <dbReference type="EMBL" id="EEF58138.1"/>
    </source>
</evidence>
<dbReference type="GO" id="GO:0006633">
    <property type="term" value="P:fatty acid biosynthetic process"/>
    <property type="evidence" value="ECO:0007669"/>
    <property type="project" value="InterPro"/>
</dbReference>
<keyword evidence="7" id="KW-0443">Lipid metabolism</keyword>
<dbReference type="InterPro" id="IPR023213">
    <property type="entry name" value="CAT-like_dom_sf"/>
</dbReference>
<organism evidence="12 13">
    <name type="scientific">Pedosphaera parvula (strain Ellin514)</name>
    <dbReference type="NCBI Taxonomy" id="320771"/>
    <lineage>
        <taxon>Bacteria</taxon>
        <taxon>Pseudomonadati</taxon>
        <taxon>Verrucomicrobiota</taxon>
        <taxon>Pedosphaerae</taxon>
        <taxon>Pedosphaerales</taxon>
        <taxon>Pedosphaeraceae</taxon>
        <taxon>Pedosphaera</taxon>
    </lineage>
</organism>
<gene>
    <name evidence="12" type="ORF">Cflav_PD1482</name>
</gene>
<dbReference type="CDD" id="cd19531">
    <property type="entry name" value="LCL_NRPS-like"/>
    <property type="match status" value="1"/>
</dbReference>
<dbReference type="SUPFAM" id="SSF53383">
    <property type="entry name" value="PLP-dependent transferases"/>
    <property type="match status" value="1"/>
</dbReference>
<comment type="similarity">
    <text evidence="9">In the C-terminal section; belongs to the NRP synthetase family.</text>
</comment>
<dbReference type="Gene3D" id="3.30.300.30">
    <property type="match status" value="1"/>
</dbReference>
<dbReference type="PROSITE" id="PS50075">
    <property type="entry name" value="CARRIER"/>
    <property type="match status" value="2"/>
</dbReference>
<evidence type="ECO:0000256" key="1">
    <source>
        <dbReference type="ARBA" id="ARBA00001933"/>
    </source>
</evidence>
<dbReference type="Pfam" id="PF02801">
    <property type="entry name" value="Ketoacyl-synt_C"/>
    <property type="match status" value="1"/>
</dbReference>
<dbReference type="Gene3D" id="1.10.1200.10">
    <property type="entry name" value="ACP-like"/>
    <property type="match status" value="2"/>
</dbReference>
<dbReference type="GO" id="GO:0031177">
    <property type="term" value="F:phosphopantetheine binding"/>
    <property type="evidence" value="ECO:0007669"/>
    <property type="project" value="InterPro"/>
</dbReference>
<dbReference type="Gene3D" id="3.40.366.10">
    <property type="entry name" value="Malonyl-Coenzyme A Acyl Carrier Protein, domain 2"/>
    <property type="match status" value="1"/>
</dbReference>
<evidence type="ECO:0000259" key="10">
    <source>
        <dbReference type="PROSITE" id="PS50075"/>
    </source>
</evidence>
<evidence type="ECO:0000313" key="13">
    <source>
        <dbReference type="Proteomes" id="UP000003688"/>
    </source>
</evidence>
<accession>B9XPV7</accession>
<dbReference type="SUPFAM" id="SSF52777">
    <property type="entry name" value="CoA-dependent acyltransferases"/>
    <property type="match status" value="2"/>
</dbReference>
<keyword evidence="4" id="KW-0808">Transferase</keyword>
<dbReference type="Gene3D" id="3.40.640.10">
    <property type="entry name" value="Type I PLP-dependent aspartate aminotransferase-like (Major domain)"/>
    <property type="match status" value="1"/>
</dbReference>
<dbReference type="FunFam" id="3.40.47.10:FF:000042">
    <property type="entry name" value="Polyketide synthase Pks13"/>
    <property type="match status" value="1"/>
</dbReference>
<dbReference type="InterPro" id="IPR050091">
    <property type="entry name" value="PKS_NRPS_Biosynth_Enz"/>
</dbReference>
<dbReference type="Gene3D" id="2.30.38.10">
    <property type="entry name" value="Luciferase, Domain 3"/>
    <property type="match status" value="1"/>
</dbReference>
<dbReference type="Gene3D" id="3.40.50.980">
    <property type="match status" value="2"/>
</dbReference>
<dbReference type="Gene3D" id="3.30.70.250">
    <property type="entry name" value="Malonyl-CoA ACP transacylase, ACP-binding"/>
    <property type="match status" value="1"/>
</dbReference>
<dbReference type="PROSITE" id="PS00606">
    <property type="entry name" value="KS3_1"/>
    <property type="match status" value="1"/>
</dbReference>
<dbReference type="RefSeq" id="WP_007417843.1">
    <property type="nucleotide sequence ID" value="NZ_ABOX02000049.1"/>
</dbReference>
<dbReference type="STRING" id="320771.Cflav_PD1482"/>
<dbReference type="InterPro" id="IPR001227">
    <property type="entry name" value="Ac_transferase_dom_sf"/>
</dbReference>
<evidence type="ECO:0000256" key="2">
    <source>
        <dbReference type="ARBA" id="ARBA00022450"/>
    </source>
</evidence>
<dbReference type="Pfam" id="PF00668">
    <property type="entry name" value="Condensation"/>
    <property type="match status" value="1"/>
</dbReference>
<dbReference type="InterPro" id="IPR020845">
    <property type="entry name" value="AMP-binding_CS"/>
</dbReference>
<dbReference type="EMBL" id="ABOX02000049">
    <property type="protein sequence ID" value="EEF58138.1"/>
    <property type="molecule type" value="Genomic_DNA"/>
</dbReference>
<dbReference type="CDD" id="cd00833">
    <property type="entry name" value="PKS"/>
    <property type="match status" value="1"/>
</dbReference>
<dbReference type="Gene3D" id="3.30.70.3290">
    <property type="match status" value="1"/>
</dbReference>
<dbReference type="SMART" id="SM00825">
    <property type="entry name" value="PKS_KS"/>
    <property type="match status" value="1"/>
</dbReference>
<dbReference type="PANTHER" id="PTHR43775:SF51">
    <property type="entry name" value="INACTIVE PHENOLPHTHIOCEROL SYNTHESIS POLYKETIDE SYNTHASE TYPE I PKS1-RELATED"/>
    <property type="match status" value="1"/>
</dbReference>
<dbReference type="GO" id="GO:0030170">
    <property type="term" value="F:pyridoxal phosphate binding"/>
    <property type="evidence" value="ECO:0007669"/>
    <property type="project" value="InterPro"/>
</dbReference>
<evidence type="ECO:0000256" key="3">
    <source>
        <dbReference type="ARBA" id="ARBA00022553"/>
    </source>
</evidence>
<dbReference type="Pfam" id="PF00109">
    <property type="entry name" value="ketoacyl-synt"/>
    <property type="match status" value="1"/>
</dbReference>
<evidence type="ECO:0000256" key="6">
    <source>
        <dbReference type="ARBA" id="ARBA00022898"/>
    </source>
</evidence>
<dbReference type="InterPro" id="IPR020806">
    <property type="entry name" value="PKS_PP-bd"/>
</dbReference>
<comment type="cofactor">
    <cofactor evidence="1">
        <name>pyridoxal 5'-phosphate</name>
        <dbReference type="ChEBI" id="CHEBI:597326"/>
    </cofactor>
</comment>
<dbReference type="InterPro" id="IPR018201">
    <property type="entry name" value="Ketoacyl_synth_AS"/>
</dbReference>
<dbReference type="InterPro" id="IPR014030">
    <property type="entry name" value="Ketoacyl_synth_N"/>
</dbReference>
<dbReference type="CDD" id="cd12115">
    <property type="entry name" value="A_NRPS_Sfm_like"/>
    <property type="match status" value="1"/>
</dbReference>
<protein>
    <submittedName>
        <fullName evidence="12">Amino acid adenylation domain protein</fullName>
    </submittedName>
</protein>
<keyword evidence="6" id="KW-0663">Pyridoxal phosphate</keyword>